<dbReference type="Gene3D" id="3.90.1340.10">
    <property type="entry name" value="Phage tail collar domain"/>
    <property type="match status" value="1"/>
</dbReference>
<evidence type="ECO:0000259" key="1">
    <source>
        <dbReference type="Pfam" id="PF07484"/>
    </source>
</evidence>
<dbReference type="OrthoDB" id="9810174at2"/>
<dbReference type="STRING" id="1190415.SAMN05216593_101540"/>
<dbReference type="RefSeq" id="WP_073162152.1">
    <property type="nucleotide sequence ID" value="NZ_FRDA01000001.1"/>
</dbReference>
<dbReference type="InterPro" id="IPR011083">
    <property type="entry name" value="Phage_tail_collar_dom"/>
</dbReference>
<feature type="domain" description="Phage tail collar" evidence="1">
    <location>
        <begin position="7"/>
        <end position="62"/>
    </location>
</feature>
<dbReference type="InterPro" id="IPR037053">
    <property type="entry name" value="Phage_tail_collar_dom_sf"/>
</dbReference>
<accession>A0A1M7JT44</accession>
<evidence type="ECO:0000313" key="3">
    <source>
        <dbReference type="Proteomes" id="UP000183983"/>
    </source>
</evidence>
<dbReference type="Proteomes" id="UP000183983">
    <property type="component" value="Unassembled WGS sequence"/>
</dbReference>
<reference evidence="2 3" key="1">
    <citation type="submission" date="2016-11" db="EMBL/GenBank/DDBJ databases">
        <authorList>
            <person name="Jaros S."/>
            <person name="Januszkiewicz K."/>
            <person name="Wedrychowicz H."/>
        </authorList>
    </citation>
    <scope>NUCLEOTIDE SEQUENCE [LARGE SCALE GENOMIC DNA]</scope>
    <source>
        <strain evidence="2 3">LMG 26898</strain>
    </source>
</reference>
<evidence type="ECO:0000313" key="2">
    <source>
        <dbReference type="EMBL" id="SHM56270.1"/>
    </source>
</evidence>
<dbReference type="AlphaFoldDB" id="A0A1M7JT44"/>
<sequence>MVDCYVGEIRTMATSVVPEGWHDCDGSVLPINGNEALYALLGTLYGGDGVANFGLPDLRGRLMISQGQGVGLTNYTLGSKGGTETVTMIPDQLPAHTHTFNTAGVTATVSTPSNSVTLANTQPPVIQYLNANVAGTGINLANTSITNSGSGMPHANMMPTVALRFIIATRGLFPTSN</sequence>
<protein>
    <submittedName>
        <fullName evidence="2">Microcystin-dependent protein</fullName>
    </submittedName>
</protein>
<organism evidence="2 3">
    <name type="scientific">Pseudomonas asturiensis</name>
    <dbReference type="NCBI Taxonomy" id="1190415"/>
    <lineage>
        <taxon>Bacteria</taxon>
        <taxon>Pseudomonadati</taxon>
        <taxon>Pseudomonadota</taxon>
        <taxon>Gammaproteobacteria</taxon>
        <taxon>Pseudomonadales</taxon>
        <taxon>Pseudomonadaceae</taxon>
        <taxon>Pseudomonas</taxon>
    </lineage>
</organism>
<dbReference type="EMBL" id="FRDA01000001">
    <property type="protein sequence ID" value="SHM56270.1"/>
    <property type="molecule type" value="Genomic_DNA"/>
</dbReference>
<name>A0A1M7JT44_9PSED</name>
<proteinExistence type="predicted"/>
<dbReference type="Pfam" id="PF07484">
    <property type="entry name" value="Collar"/>
    <property type="match status" value="1"/>
</dbReference>
<gene>
    <name evidence="2" type="ORF">SAMN05216593_101540</name>
</gene>
<dbReference type="SUPFAM" id="SSF88874">
    <property type="entry name" value="Receptor-binding domain of short tail fibre protein gp12"/>
    <property type="match status" value="1"/>
</dbReference>